<dbReference type="PANTHER" id="PTHR21580:SF28">
    <property type="entry name" value="BOREALIN N-TERMINAL DOMAIN-CONTAINING PROTEIN-RELATED"/>
    <property type="match status" value="1"/>
</dbReference>
<feature type="region of interest" description="Disordered" evidence="1">
    <location>
        <begin position="138"/>
        <end position="157"/>
    </location>
</feature>
<evidence type="ECO:0000313" key="2">
    <source>
        <dbReference type="EMBL" id="KAK8892213.1"/>
    </source>
</evidence>
<dbReference type="PANTHER" id="PTHR21580">
    <property type="entry name" value="SHIPPO-1-RELATED"/>
    <property type="match status" value="1"/>
</dbReference>
<comment type="caution">
    <text evidence="2">The sequence shown here is derived from an EMBL/GenBank/DDBJ whole genome shotgun (WGS) entry which is preliminary data.</text>
</comment>
<feature type="region of interest" description="Disordered" evidence="1">
    <location>
        <begin position="1"/>
        <end position="121"/>
    </location>
</feature>
<feature type="region of interest" description="Disordered" evidence="1">
    <location>
        <begin position="250"/>
        <end position="396"/>
    </location>
</feature>
<dbReference type="Pfam" id="PF07004">
    <property type="entry name" value="SHIPPO-rpt"/>
    <property type="match status" value="5"/>
</dbReference>
<accession>A0ABR2KMK3</accession>
<dbReference type="InterPro" id="IPR010736">
    <property type="entry name" value="SHIPPO-rpt"/>
</dbReference>
<dbReference type="Proteomes" id="UP001470230">
    <property type="component" value="Unassembled WGS sequence"/>
</dbReference>
<evidence type="ECO:0000256" key="1">
    <source>
        <dbReference type="SAM" id="MobiDB-lite"/>
    </source>
</evidence>
<protein>
    <submittedName>
        <fullName evidence="2">Outer dense fiber protein 3-like protein 2</fullName>
    </submittedName>
</protein>
<sequence length="412" mass="45006">MTSSTTVVRVSKNKMVMPGPGEYVTKSTFGTEGIKSSFGGRPKDREVSSGAGYENIGSTIGQGPKWSFHGRPKERENPSQSPGPDYVPPSFGKNAHTSAFHGYVKQTKTSDITPGPGEYQIKSTLNTKSKAFSIKGRVFPPDEVGKSDSPGPKFSPNYKFVLPSTKAFQYRQIMEKKEKVDSTPGPGQYVIQRKLAGSAMSFHGYSKEPKKEIYPGPGLYDVKHDLGSDAPRYSIRSRIDRTTKVTGAPYECIPSKIGNDGPKFSFGNRRDIKGKDPGPPGPDYVPPPFGKGSRQSSLYSRRDETKRTTPMQTPGPGEYSIKSDFGEGKKFTLKHRQFPPDENGKTVSPGPAAYNPKFNDAPPPRTIHPRVQDPADKEVRAGYSAPTYTFGSDAPKFTIGRKEDLDLAPGLP</sequence>
<evidence type="ECO:0000313" key="3">
    <source>
        <dbReference type="Proteomes" id="UP001470230"/>
    </source>
</evidence>
<dbReference type="EMBL" id="JAPFFF010000004">
    <property type="protein sequence ID" value="KAK8892213.1"/>
    <property type="molecule type" value="Genomic_DNA"/>
</dbReference>
<keyword evidence="3" id="KW-1185">Reference proteome</keyword>
<proteinExistence type="predicted"/>
<feature type="compositionally biased region" description="Basic and acidic residues" evidence="1">
    <location>
        <begin position="370"/>
        <end position="380"/>
    </location>
</feature>
<feature type="compositionally biased region" description="Pro residues" evidence="1">
    <location>
        <begin position="277"/>
        <end position="289"/>
    </location>
</feature>
<reference evidence="2 3" key="1">
    <citation type="submission" date="2024-04" db="EMBL/GenBank/DDBJ databases">
        <title>Tritrichomonas musculus Genome.</title>
        <authorList>
            <person name="Alves-Ferreira E."/>
            <person name="Grigg M."/>
            <person name="Lorenzi H."/>
            <person name="Galac M."/>
        </authorList>
    </citation>
    <scope>NUCLEOTIDE SEQUENCE [LARGE SCALE GENOMIC DNA]</scope>
    <source>
        <strain evidence="2 3">EAF2021</strain>
    </source>
</reference>
<dbReference type="InterPro" id="IPR051291">
    <property type="entry name" value="CIMAP"/>
</dbReference>
<name>A0ABR2KMK3_9EUKA</name>
<gene>
    <name evidence="2" type="ORF">M9Y10_029436</name>
</gene>
<organism evidence="2 3">
    <name type="scientific">Tritrichomonas musculus</name>
    <dbReference type="NCBI Taxonomy" id="1915356"/>
    <lineage>
        <taxon>Eukaryota</taxon>
        <taxon>Metamonada</taxon>
        <taxon>Parabasalia</taxon>
        <taxon>Tritrichomonadida</taxon>
        <taxon>Tritrichomonadidae</taxon>
        <taxon>Tritrichomonas</taxon>
    </lineage>
</organism>